<dbReference type="PROSITE" id="PS50076">
    <property type="entry name" value="DNAJ_2"/>
    <property type="match status" value="1"/>
</dbReference>
<evidence type="ECO:0000256" key="1">
    <source>
        <dbReference type="ARBA" id="ARBA00022490"/>
    </source>
</evidence>
<dbReference type="SMART" id="SM00271">
    <property type="entry name" value="DnaJ"/>
    <property type="match status" value="1"/>
</dbReference>
<evidence type="ECO:0000259" key="4">
    <source>
        <dbReference type="PROSITE" id="PS50076"/>
    </source>
</evidence>
<dbReference type="GO" id="GO:0003677">
    <property type="term" value="F:DNA binding"/>
    <property type="evidence" value="ECO:0007669"/>
    <property type="project" value="UniProtKB-KW"/>
</dbReference>
<dbReference type="AlphaFoldDB" id="A0A127F5C7"/>
<dbReference type="RefSeq" id="WP_066917909.1">
    <property type="nucleotide sequence ID" value="NZ_CP011971.1"/>
</dbReference>
<dbReference type="Proteomes" id="UP000070250">
    <property type="component" value="Chromosome"/>
</dbReference>
<organism evidence="5 6">
    <name type="scientific">Steroidobacter denitrificans</name>
    <dbReference type="NCBI Taxonomy" id="465721"/>
    <lineage>
        <taxon>Bacteria</taxon>
        <taxon>Pseudomonadati</taxon>
        <taxon>Pseudomonadota</taxon>
        <taxon>Gammaproteobacteria</taxon>
        <taxon>Steroidobacterales</taxon>
        <taxon>Steroidobacteraceae</taxon>
        <taxon>Steroidobacter</taxon>
    </lineage>
</organism>
<dbReference type="FunFam" id="2.60.260.20:FF:000013">
    <property type="entry name" value="DnaJ subfamily B member 11"/>
    <property type="match status" value="1"/>
</dbReference>
<proteinExistence type="predicted"/>
<dbReference type="Pfam" id="PF00226">
    <property type="entry name" value="DnaJ"/>
    <property type="match status" value="1"/>
</dbReference>
<keyword evidence="3" id="KW-0143">Chaperone</keyword>
<dbReference type="InterPro" id="IPR002939">
    <property type="entry name" value="DnaJ_C"/>
</dbReference>
<evidence type="ECO:0000256" key="3">
    <source>
        <dbReference type="ARBA" id="ARBA00023186"/>
    </source>
</evidence>
<evidence type="ECO:0000313" key="5">
    <source>
        <dbReference type="EMBL" id="AMN45646.1"/>
    </source>
</evidence>
<keyword evidence="1" id="KW-0963">Cytoplasm</keyword>
<accession>A0A127F5C7</accession>
<dbReference type="InterPro" id="IPR036869">
    <property type="entry name" value="J_dom_sf"/>
</dbReference>
<dbReference type="PATRIC" id="fig|465721.4.peg.155"/>
<dbReference type="GO" id="GO:0051082">
    <property type="term" value="F:unfolded protein binding"/>
    <property type="evidence" value="ECO:0007669"/>
    <property type="project" value="InterPro"/>
</dbReference>
<dbReference type="InterPro" id="IPR018253">
    <property type="entry name" value="DnaJ_domain_CS"/>
</dbReference>
<evidence type="ECO:0000313" key="6">
    <source>
        <dbReference type="Proteomes" id="UP000070250"/>
    </source>
</evidence>
<dbReference type="FunFam" id="2.60.260.20:FF:000008">
    <property type="entry name" value="Curved DNA-binding protein"/>
    <property type="match status" value="1"/>
</dbReference>
<reference evidence="5 6" key="1">
    <citation type="submission" date="2015-06" db="EMBL/GenBank/DDBJ databases">
        <title>A Comprehensive Approach to Explore the Metabolic and Phylogenetic Diversity of Bacterial Steroid Degradation in the Environment: Testosterone as an Example.</title>
        <authorList>
            <person name="Yang F.-C."/>
            <person name="Chen Y.-L."/>
            <person name="Yu C.-P."/>
            <person name="Tang S.-L."/>
            <person name="Wang P.-H."/>
            <person name="Ismail W."/>
            <person name="Wang C.-H."/>
            <person name="Yang C.-Y."/>
            <person name="Chiang Y.-R."/>
        </authorList>
    </citation>
    <scope>NUCLEOTIDE SEQUENCE [LARGE SCALE GENOMIC DNA]</scope>
    <source>
        <strain evidence="5 6">DSM 18526</strain>
    </source>
</reference>
<dbReference type="PRINTS" id="PR00625">
    <property type="entry name" value="JDOMAIN"/>
</dbReference>
<keyword evidence="2" id="KW-0238">DNA-binding</keyword>
<dbReference type="Pfam" id="PF01556">
    <property type="entry name" value="DnaJ_C"/>
    <property type="match status" value="1"/>
</dbReference>
<dbReference type="SUPFAM" id="SSF46565">
    <property type="entry name" value="Chaperone J-domain"/>
    <property type="match status" value="1"/>
</dbReference>
<feature type="domain" description="J" evidence="4">
    <location>
        <begin position="6"/>
        <end position="70"/>
    </location>
</feature>
<dbReference type="SUPFAM" id="SSF49493">
    <property type="entry name" value="HSP40/DnaJ peptide-binding domain"/>
    <property type="match status" value="2"/>
</dbReference>
<dbReference type="KEGG" id="sdf:ACG33_00700"/>
<evidence type="ECO:0000256" key="2">
    <source>
        <dbReference type="ARBA" id="ARBA00023125"/>
    </source>
</evidence>
<dbReference type="Gene3D" id="2.60.260.20">
    <property type="entry name" value="Urease metallochaperone UreE, N-terminal domain"/>
    <property type="match status" value="2"/>
</dbReference>
<dbReference type="CDD" id="cd06257">
    <property type="entry name" value="DnaJ"/>
    <property type="match status" value="1"/>
</dbReference>
<gene>
    <name evidence="5" type="ORF">ACG33_00700</name>
</gene>
<sequence length="322" mass="35046">MTTYKDYYQLLGVARDASQDDIKRAYRRAARKYHPDVSKEANAEERFKEVQEAYEVLKDPQKRVAYDQLGSNWRAGQEFRPPPDWGRDFEFSSTSFGGDTGGFSDFFASLFGQRSPFGGAAGTARHGAGARGFAASGEDHVARIQITLEDAFRGGSQTIELKSPRVGQGGQVTLQPRTLKVSIPAGVVEGQRIRLAGQGSPGIGGGPAGDLYLEIGFREHPLFEAQGRDVSLTLPIAPWEAALGTTVQTPTLAGPVALRIPANARAGQKMRLKGRGLPGPTPGDQFVILQIVLPPADTPQAREFYERMRNELPFDARADLYP</sequence>
<dbReference type="STRING" id="465721.ACG33_00700"/>
<dbReference type="CDD" id="cd10747">
    <property type="entry name" value="DnaJ_C"/>
    <property type="match status" value="1"/>
</dbReference>
<dbReference type="GO" id="GO:0042026">
    <property type="term" value="P:protein refolding"/>
    <property type="evidence" value="ECO:0007669"/>
    <property type="project" value="TreeGrafter"/>
</dbReference>
<dbReference type="PROSITE" id="PS00636">
    <property type="entry name" value="DNAJ_1"/>
    <property type="match status" value="1"/>
</dbReference>
<dbReference type="EMBL" id="CP011971">
    <property type="protein sequence ID" value="AMN45646.1"/>
    <property type="molecule type" value="Genomic_DNA"/>
</dbReference>
<name>A0A127F5C7_STEDE</name>
<dbReference type="PANTHER" id="PTHR43096:SF52">
    <property type="entry name" value="DNAJ HOMOLOG 1, MITOCHONDRIAL-RELATED"/>
    <property type="match status" value="1"/>
</dbReference>
<dbReference type="PANTHER" id="PTHR43096">
    <property type="entry name" value="DNAJ HOMOLOG 1, MITOCHONDRIAL-RELATED"/>
    <property type="match status" value="1"/>
</dbReference>
<keyword evidence="6" id="KW-1185">Reference proteome</keyword>
<protein>
    <submittedName>
        <fullName evidence="5">Cytochrome C biogenesis protein</fullName>
    </submittedName>
</protein>
<dbReference type="InterPro" id="IPR001623">
    <property type="entry name" value="DnaJ_domain"/>
</dbReference>
<dbReference type="InterPro" id="IPR008971">
    <property type="entry name" value="HSP40/DnaJ_pept-bd"/>
</dbReference>
<dbReference type="Gene3D" id="1.10.287.110">
    <property type="entry name" value="DnaJ domain"/>
    <property type="match status" value="1"/>
</dbReference>
<dbReference type="GO" id="GO:0005737">
    <property type="term" value="C:cytoplasm"/>
    <property type="evidence" value="ECO:0007669"/>
    <property type="project" value="TreeGrafter"/>
</dbReference>
<dbReference type="OrthoDB" id="9779889at2"/>